<gene>
    <name evidence="1" type="ORF">MICPUCDRAFT_46129</name>
</gene>
<dbReference type="RefSeq" id="XP_003055366.1">
    <property type="nucleotide sequence ID" value="XM_003055320.1"/>
</dbReference>
<proteinExistence type="predicted"/>
<accession>C1MGR6</accession>
<dbReference type="EMBL" id="GG663735">
    <property type="protein sequence ID" value="EEH60618.1"/>
    <property type="molecule type" value="Genomic_DNA"/>
</dbReference>
<protein>
    <submittedName>
        <fullName evidence="1">Predicted protein</fullName>
    </submittedName>
</protein>
<organism evidence="2">
    <name type="scientific">Micromonas pusilla (strain CCMP1545)</name>
    <name type="common">Picoplanktonic green alga</name>
    <dbReference type="NCBI Taxonomy" id="564608"/>
    <lineage>
        <taxon>Eukaryota</taxon>
        <taxon>Viridiplantae</taxon>
        <taxon>Chlorophyta</taxon>
        <taxon>Mamiellophyceae</taxon>
        <taxon>Mamiellales</taxon>
        <taxon>Mamiellaceae</taxon>
        <taxon>Micromonas</taxon>
    </lineage>
</organism>
<sequence>MADNLVPVTRSGDDDEAIDEDLERMDLGGAWWHLGGDDAPNAPMHVVGVDFRDGGWSGVGGGGLVLRFATDGARAADASSSRGVFSASVAGKLAGARAADAAMDVDAYANAAVVPAHHVSSALIKVEPPTVARAAADRVVVDASNNGGISYSDGRIRYHKSAPA</sequence>
<name>C1MGR6_MICPC</name>
<dbReference type="Proteomes" id="UP000001876">
    <property type="component" value="Unassembled WGS sequence"/>
</dbReference>
<dbReference type="KEGG" id="mpp:MICPUCDRAFT_46129"/>
<evidence type="ECO:0000313" key="1">
    <source>
        <dbReference type="EMBL" id="EEH60618.1"/>
    </source>
</evidence>
<keyword evidence="2" id="KW-1185">Reference proteome</keyword>
<evidence type="ECO:0000313" key="2">
    <source>
        <dbReference type="Proteomes" id="UP000001876"/>
    </source>
</evidence>
<dbReference type="GeneID" id="9680623"/>
<reference evidence="1 2" key="1">
    <citation type="journal article" date="2009" name="Science">
        <title>Green evolution and dynamic adaptations revealed by genomes of the marine picoeukaryotes Micromonas.</title>
        <authorList>
            <person name="Worden A.Z."/>
            <person name="Lee J.H."/>
            <person name="Mock T."/>
            <person name="Rouze P."/>
            <person name="Simmons M.P."/>
            <person name="Aerts A.L."/>
            <person name="Allen A.E."/>
            <person name="Cuvelier M.L."/>
            <person name="Derelle E."/>
            <person name="Everett M.V."/>
            <person name="Foulon E."/>
            <person name="Grimwood J."/>
            <person name="Gundlach H."/>
            <person name="Henrissat B."/>
            <person name="Napoli C."/>
            <person name="McDonald S.M."/>
            <person name="Parker M.S."/>
            <person name="Rombauts S."/>
            <person name="Salamov A."/>
            <person name="Von Dassow P."/>
            <person name="Badger J.H."/>
            <person name="Coutinho P.M."/>
            <person name="Demir E."/>
            <person name="Dubchak I."/>
            <person name="Gentemann C."/>
            <person name="Eikrem W."/>
            <person name="Gready J.E."/>
            <person name="John U."/>
            <person name="Lanier W."/>
            <person name="Lindquist E.A."/>
            <person name="Lucas S."/>
            <person name="Mayer K.F."/>
            <person name="Moreau H."/>
            <person name="Not F."/>
            <person name="Otillar R."/>
            <person name="Panaud O."/>
            <person name="Pangilinan J."/>
            <person name="Paulsen I."/>
            <person name="Piegu B."/>
            <person name="Poliakov A."/>
            <person name="Robbens S."/>
            <person name="Schmutz J."/>
            <person name="Toulza E."/>
            <person name="Wyss T."/>
            <person name="Zelensky A."/>
            <person name="Zhou K."/>
            <person name="Armbrust E.V."/>
            <person name="Bhattacharya D."/>
            <person name="Goodenough U.W."/>
            <person name="Van de Peer Y."/>
            <person name="Grigoriev I.V."/>
        </authorList>
    </citation>
    <scope>NUCLEOTIDE SEQUENCE [LARGE SCALE GENOMIC DNA]</scope>
    <source>
        <strain evidence="1 2">CCMP1545</strain>
    </source>
</reference>
<dbReference type="AlphaFoldDB" id="C1MGR6"/>